<dbReference type="Pfam" id="PF02985">
    <property type="entry name" value="HEAT"/>
    <property type="match status" value="2"/>
</dbReference>
<dbReference type="PANTHER" id="PTHR10648">
    <property type="entry name" value="SERINE/THREONINE-PROTEIN PHOSPHATASE PP2A 65 KDA REGULATORY SUBUNIT"/>
    <property type="match status" value="1"/>
</dbReference>
<proteinExistence type="inferred from homology"/>
<dbReference type="InterPro" id="IPR011989">
    <property type="entry name" value="ARM-like"/>
</dbReference>
<dbReference type="Pfam" id="PF22646">
    <property type="entry name" value="PPP2R1A-like_HEAT"/>
    <property type="match status" value="1"/>
</dbReference>
<dbReference type="PANTHER" id="PTHR10648:SF4">
    <property type="entry name" value="PROTEIN PHOSPHATASE 2 (FORMERLY 2A), REGULATORY SUBUNIT A, BETA ISOFORM-RELATED"/>
    <property type="match status" value="1"/>
</dbReference>
<dbReference type="Proteomes" id="UP001162162">
    <property type="component" value="Unassembled WGS sequence"/>
</dbReference>
<feature type="compositionally biased region" description="Polar residues" evidence="4">
    <location>
        <begin position="325"/>
        <end position="343"/>
    </location>
</feature>
<keyword evidence="7" id="KW-1185">Reference proteome</keyword>
<protein>
    <recommendedName>
        <fullName evidence="5">Phosphatase PP2A regulatory subunit A/Splicing factor 3B subunit 1-like HEAT repeat domain-containing protein</fullName>
    </recommendedName>
</protein>
<comment type="similarity">
    <text evidence="2">Belongs to the phosphatase 2A regulatory subunit A family.</text>
</comment>
<dbReference type="InterPro" id="IPR016024">
    <property type="entry name" value="ARM-type_fold"/>
</dbReference>
<feature type="repeat" description="HEAT" evidence="3">
    <location>
        <begin position="207"/>
        <end position="227"/>
    </location>
</feature>
<dbReference type="InterPro" id="IPR054573">
    <property type="entry name" value="PP2A/SF3B1-like_HEAT"/>
</dbReference>
<dbReference type="InterPro" id="IPR051023">
    <property type="entry name" value="PP2A_Regulatory_Subunit_A"/>
</dbReference>
<reference evidence="6" key="1">
    <citation type="journal article" date="2023" name="Insect Mol. Biol.">
        <title>Genome sequencing provides insights into the evolution of gene families encoding plant cell wall-degrading enzymes in longhorned beetles.</title>
        <authorList>
            <person name="Shin N.R."/>
            <person name="Okamura Y."/>
            <person name="Kirsch R."/>
            <person name="Pauchet Y."/>
        </authorList>
    </citation>
    <scope>NUCLEOTIDE SEQUENCE</scope>
    <source>
        <strain evidence="6">AMC_N1</strain>
    </source>
</reference>
<comment type="caution">
    <text evidence="6">The sequence shown here is derived from an EMBL/GenBank/DDBJ whole genome shotgun (WGS) entry which is preliminary data.</text>
</comment>
<feature type="domain" description="Phosphatase PP2A regulatory subunit A/Splicing factor 3B subunit 1-like HEAT repeat" evidence="5">
    <location>
        <begin position="261"/>
        <end position="330"/>
    </location>
</feature>
<feature type="non-terminal residue" evidence="6">
    <location>
        <position position="558"/>
    </location>
</feature>
<feature type="repeat" description="HEAT" evidence="3">
    <location>
        <begin position="492"/>
        <end position="530"/>
    </location>
</feature>
<dbReference type="GO" id="GO:0019888">
    <property type="term" value="F:protein phosphatase regulator activity"/>
    <property type="evidence" value="ECO:0007669"/>
    <property type="project" value="TreeGrafter"/>
</dbReference>
<feature type="repeat" description="HEAT" evidence="3">
    <location>
        <begin position="91"/>
        <end position="129"/>
    </location>
</feature>
<sequence length="558" mass="61881">MAASDSAGDDSLYPIAVLIDELKNEDVQLRLNSIKKLSTIALALGVERTRTELIPFLTETIYDEDEVLLALAEQLGTFITLVGGPEYAYCLLPPLESLATVEETVVRDKAVESLRAVAQQHSPSDLETHFVPLVQRLAAGDWFTSRTSACGLFSVCYPRVSATMKADLRSHFRALCQDDTPMVRRAAATKLGELAQVVELEYLKSDLIPMFVNLAQDEQDSVRLLAVGRALALPLFYHRKTRTARNAHLKTMYRSKKVVGPEITRTDLVPAFQSLLKDSEAEVRAAAANKVKDFCQNLDKAHQENIIMTNILPCVKELVADPNQHVKSASSLRHNGSKSNPRQTQHDRTPPSAISDATQGRVSGIIGIQQLSQSLLPAIVELAEDSKWRVRSAIIEYMPLLAGQPRQEFFDEKLNALCMTWLMDHVFAIREAATLNLRKLVDQFGAEWAETTIIPKVLAMSRDQNYLYRMTCLFCINVLAEACGSDITTRLLLPTVLSMANDKVANVRFNVAKTLQRIAPQLDQAVIQPQVKPVLDRLNVDSDVDVKYSASEAITGIA</sequence>
<evidence type="ECO:0000313" key="6">
    <source>
        <dbReference type="EMBL" id="KAJ8946899.1"/>
    </source>
</evidence>
<evidence type="ECO:0000259" key="5">
    <source>
        <dbReference type="Pfam" id="PF22646"/>
    </source>
</evidence>
<evidence type="ECO:0000313" key="7">
    <source>
        <dbReference type="Proteomes" id="UP001162162"/>
    </source>
</evidence>
<organism evidence="6 7">
    <name type="scientific">Aromia moschata</name>
    <dbReference type="NCBI Taxonomy" id="1265417"/>
    <lineage>
        <taxon>Eukaryota</taxon>
        <taxon>Metazoa</taxon>
        <taxon>Ecdysozoa</taxon>
        <taxon>Arthropoda</taxon>
        <taxon>Hexapoda</taxon>
        <taxon>Insecta</taxon>
        <taxon>Pterygota</taxon>
        <taxon>Neoptera</taxon>
        <taxon>Endopterygota</taxon>
        <taxon>Coleoptera</taxon>
        <taxon>Polyphaga</taxon>
        <taxon>Cucujiformia</taxon>
        <taxon>Chrysomeloidea</taxon>
        <taxon>Cerambycidae</taxon>
        <taxon>Cerambycinae</taxon>
        <taxon>Callichromatini</taxon>
        <taxon>Aromia</taxon>
    </lineage>
</organism>
<feature type="repeat" description="HEAT" evidence="3">
    <location>
        <begin position="168"/>
        <end position="206"/>
    </location>
</feature>
<feature type="repeat" description="HEAT" evidence="3">
    <location>
        <begin position="375"/>
        <end position="413"/>
    </location>
</feature>
<evidence type="ECO:0000256" key="3">
    <source>
        <dbReference type="PROSITE-ProRule" id="PRU00103"/>
    </source>
</evidence>
<dbReference type="AlphaFoldDB" id="A0AAV8Y913"/>
<evidence type="ECO:0000256" key="1">
    <source>
        <dbReference type="ARBA" id="ARBA00022737"/>
    </source>
</evidence>
<feature type="repeat" description="HEAT" evidence="3">
    <location>
        <begin position="268"/>
        <end position="305"/>
    </location>
</feature>
<feature type="repeat" description="HEAT" evidence="3">
    <location>
        <begin position="531"/>
        <end position="558"/>
    </location>
</feature>
<dbReference type="GO" id="GO:0005634">
    <property type="term" value="C:nucleus"/>
    <property type="evidence" value="ECO:0007669"/>
    <property type="project" value="TreeGrafter"/>
</dbReference>
<dbReference type="EMBL" id="JAPWTK010000173">
    <property type="protein sequence ID" value="KAJ8946899.1"/>
    <property type="molecule type" value="Genomic_DNA"/>
</dbReference>
<dbReference type="GO" id="GO:0005829">
    <property type="term" value="C:cytosol"/>
    <property type="evidence" value="ECO:0007669"/>
    <property type="project" value="TreeGrafter"/>
</dbReference>
<evidence type="ECO:0000256" key="4">
    <source>
        <dbReference type="SAM" id="MobiDB-lite"/>
    </source>
</evidence>
<feature type="region of interest" description="Disordered" evidence="4">
    <location>
        <begin position="325"/>
        <end position="356"/>
    </location>
</feature>
<accession>A0AAV8Y913</accession>
<dbReference type="GO" id="GO:0000159">
    <property type="term" value="C:protein phosphatase type 2A complex"/>
    <property type="evidence" value="ECO:0007669"/>
    <property type="project" value="TreeGrafter"/>
</dbReference>
<feature type="repeat" description="HEAT" evidence="3">
    <location>
        <begin position="453"/>
        <end position="491"/>
    </location>
</feature>
<name>A0AAV8Y913_9CUCU</name>
<gene>
    <name evidence="6" type="ORF">NQ318_008255</name>
</gene>
<dbReference type="PROSITE" id="PS50077">
    <property type="entry name" value="HEAT_REPEAT"/>
    <property type="match status" value="9"/>
</dbReference>
<dbReference type="InterPro" id="IPR021133">
    <property type="entry name" value="HEAT_type_2"/>
</dbReference>
<dbReference type="Gene3D" id="1.25.10.10">
    <property type="entry name" value="Leucine-rich Repeat Variant"/>
    <property type="match status" value="1"/>
</dbReference>
<feature type="repeat" description="HEAT" evidence="3">
    <location>
        <begin position="14"/>
        <end position="52"/>
    </location>
</feature>
<keyword evidence="1" id="KW-0677">Repeat</keyword>
<dbReference type="SUPFAM" id="SSF48371">
    <property type="entry name" value="ARM repeat"/>
    <property type="match status" value="1"/>
</dbReference>
<dbReference type="InterPro" id="IPR000357">
    <property type="entry name" value="HEAT"/>
</dbReference>
<evidence type="ECO:0000256" key="2">
    <source>
        <dbReference type="ARBA" id="ARBA00038332"/>
    </source>
</evidence>